<keyword evidence="2" id="KW-0808">Transferase</keyword>
<feature type="domain" description="Reverse transcriptase" evidence="8">
    <location>
        <begin position="21"/>
        <end position="148"/>
    </location>
</feature>
<dbReference type="CDD" id="cd01647">
    <property type="entry name" value="RT_LTR"/>
    <property type="match status" value="1"/>
</dbReference>
<keyword evidence="6" id="KW-0378">Hydrolase</keyword>
<proteinExistence type="predicted"/>
<reference evidence="9 10" key="1">
    <citation type="journal article" date="2014" name="Genome Biol. Evol.">
        <title>The genome of the myxosporean Thelohanellus kitauei shows adaptations to nutrient acquisition within its fish host.</title>
        <authorList>
            <person name="Yang Y."/>
            <person name="Xiong J."/>
            <person name="Zhou Z."/>
            <person name="Huo F."/>
            <person name="Miao W."/>
            <person name="Ran C."/>
            <person name="Liu Y."/>
            <person name="Zhang J."/>
            <person name="Feng J."/>
            <person name="Wang M."/>
            <person name="Wang M."/>
            <person name="Wang L."/>
            <person name="Yao B."/>
        </authorList>
    </citation>
    <scope>NUCLEOTIDE SEQUENCE [LARGE SCALE GENOMIC DNA]</scope>
    <source>
        <strain evidence="9">Wuqing</strain>
    </source>
</reference>
<dbReference type="GO" id="GO:0003964">
    <property type="term" value="F:RNA-directed DNA polymerase activity"/>
    <property type="evidence" value="ECO:0007669"/>
    <property type="project" value="UniProtKB-KW"/>
</dbReference>
<evidence type="ECO:0000313" key="9">
    <source>
        <dbReference type="EMBL" id="KII75173.1"/>
    </source>
</evidence>
<evidence type="ECO:0000256" key="1">
    <source>
        <dbReference type="ARBA" id="ARBA00022670"/>
    </source>
</evidence>
<comment type="caution">
    <text evidence="9">The sequence shown here is derived from an EMBL/GenBank/DDBJ whole genome shotgun (WGS) entry which is preliminary data.</text>
</comment>
<keyword evidence="7" id="KW-0695">RNA-directed DNA polymerase</keyword>
<keyword evidence="10" id="KW-1185">Reference proteome</keyword>
<dbReference type="InterPro" id="IPR043128">
    <property type="entry name" value="Rev_trsase/Diguanyl_cyclase"/>
</dbReference>
<evidence type="ECO:0000313" key="10">
    <source>
        <dbReference type="Proteomes" id="UP000031668"/>
    </source>
</evidence>
<evidence type="ECO:0000256" key="2">
    <source>
        <dbReference type="ARBA" id="ARBA00022679"/>
    </source>
</evidence>
<dbReference type="PANTHER" id="PTHR24559:SF444">
    <property type="entry name" value="REVERSE TRANSCRIPTASE DOMAIN-CONTAINING PROTEIN"/>
    <property type="match status" value="1"/>
</dbReference>
<evidence type="ECO:0000256" key="5">
    <source>
        <dbReference type="ARBA" id="ARBA00022759"/>
    </source>
</evidence>
<name>A0A0C2JZT5_THEKT</name>
<dbReference type="InterPro" id="IPR053134">
    <property type="entry name" value="RNA-dir_DNA_polymerase"/>
</dbReference>
<dbReference type="AlphaFoldDB" id="A0A0C2JZT5"/>
<evidence type="ECO:0000256" key="4">
    <source>
        <dbReference type="ARBA" id="ARBA00022722"/>
    </source>
</evidence>
<evidence type="ECO:0000256" key="3">
    <source>
        <dbReference type="ARBA" id="ARBA00022695"/>
    </source>
</evidence>
<sequence>MEQLGLVRRSCSPWSSHLHMVPKTSCSCRPCGDYRRLNAMTTPGRYPIPHIHDVVNRLSDSKIFSKIDLVRGYYQIPVANADIPKTAVTTQFGLFEFLRMSFGLRNGAQTFQRLMDSLSQDLPFDYIYLDDILIFSQSKEEHYKHFKVL</sequence>
<accession>A0A0C2JZT5</accession>
<organism evidence="9 10">
    <name type="scientific">Thelohanellus kitauei</name>
    <name type="common">Myxosporean</name>
    <dbReference type="NCBI Taxonomy" id="669202"/>
    <lineage>
        <taxon>Eukaryota</taxon>
        <taxon>Metazoa</taxon>
        <taxon>Cnidaria</taxon>
        <taxon>Myxozoa</taxon>
        <taxon>Myxosporea</taxon>
        <taxon>Bivalvulida</taxon>
        <taxon>Platysporina</taxon>
        <taxon>Myxobolidae</taxon>
        <taxon>Thelohanellus</taxon>
    </lineage>
</organism>
<dbReference type="InterPro" id="IPR000477">
    <property type="entry name" value="RT_dom"/>
</dbReference>
<dbReference type="EMBL" id="JWZT01000015">
    <property type="protein sequence ID" value="KII75173.1"/>
    <property type="molecule type" value="Genomic_DNA"/>
</dbReference>
<dbReference type="FunFam" id="3.10.10.10:FF:000007">
    <property type="entry name" value="Retrovirus-related Pol polyprotein from transposon 17.6-like Protein"/>
    <property type="match status" value="1"/>
</dbReference>
<evidence type="ECO:0000256" key="6">
    <source>
        <dbReference type="ARBA" id="ARBA00022801"/>
    </source>
</evidence>
<dbReference type="Pfam" id="PF00078">
    <property type="entry name" value="RVT_1"/>
    <property type="match status" value="1"/>
</dbReference>
<keyword evidence="3" id="KW-0548">Nucleotidyltransferase</keyword>
<dbReference type="GO" id="GO:0006508">
    <property type="term" value="P:proteolysis"/>
    <property type="evidence" value="ECO:0007669"/>
    <property type="project" value="UniProtKB-KW"/>
</dbReference>
<dbReference type="OMA" id="KEEHYKH"/>
<dbReference type="Gene3D" id="3.10.10.10">
    <property type="entry name" value="HIV Type 1 Reverse Transcriptase, subunit A, domain 1"/>
    <property type="match status" value="1"/>
</dbReference>
<gene>
    <name evidence="9" type="ORF">RF11_07997</name>
</gene>
<dbReference type="Proteomes" id="UP000031668">
    <property type="component" value="Unassembled WGS sequence"/>
</dbReference>
<evidence type="ECO:0000259" key="8">
    <source>
        <dbReference type="Pfam" id="PF00078"/>
    </source>
</evidence>
<protein>
    <submittedName>
        <fullName evidence="9">Transposon Ty3-I Gag-Pol polyprotein</fullName>
    </submittedName>
</protein>
<dbReference type="OrthoDB" id="10064107at2759"/>
<evidence type="ECO:0000256" key="7">
    <source>
        <dbReference type="ARBA" id="ARBA00022918"/>
    </source>
</evidence>
<dbReference type="GO" id="GO:0008233">
    <property type="term" value="F:peptidase activity"/>
    <property type="evidence" value="ECO:0007669"/>
    <property type="project" value="UniProtKB-KW"/>
</dbReference>
<keyword evidence="1" id="KW-0645">Protease</keyword>
<keyword evidence="4" id="KW-0540">Nuclease</keyword>
<dbReference type="SUPFAM" id="SSF56672">
    <property type="entry name" value="DNA/RNA polymerases"/>
    <property type="match status" value="1"/>
</dbReference>
<dbReference type="GO" id="GO:0004519">
    <property type="term" value="F:endonuclease activity"/>
    <property type="evidence" value="ECO:0007669"/>
    <property type="project" value="UniProtKB-KW"/>
</dbReference>
<dbReference type="InterPro" id="IPR043502">
    <property type="entry name" value="DNA/RNA_pol_sf"/>
</dbReference>
<dbReference type="Gene3D" id="3.30.70.270">
    <property type="match status" value="1"/>
</dbReference>
<dbReference type="PANTHER" id="PTHR24559">
    <property type="entry name" value="TRANSPOSON TY3-I GAG-POL POLYPROTEIN"/>
    <property type="match status" value="1"/>
</dbReference>
<keyword evidence="5" id="KW-0255">Endonuclease</keyword>